<dbReference type="RefSeq" id="WP_076496290.1">
    <property type="nucleotide sequence ID" value="NZ_FTLX01000005.1"/>
</dbReference>
<reference evidence="7" key="2">
    <citation type="submission" date="2017-03" db="EMBL/GenBank/DDBJ databases">
        <title>Bacillus sp. V-88(T) DSM27956, whole genome shotgun sequencing project.</title>
        <authorList>
            <person name="Dastager S.G."/>
            <person name="Neurgaonkar P.S."/>
            <person name="Dharne M.S."/>
        </authorList>
    </citation>
    <scope>NUCLEOTIDE SEQUENCE [LARGE SCALE GENOMIC DNA]</scope>
    <source>
        <strain evidence="7">DSM 25145</strain>
    </source>
</reference>
<keyword evidence="7" id="KW-1185">Reference proteome</keyword>
<feature type="signal peptide" evidence="2">
    <location>
        <begin position="1"/>
        <end position="24"/>
    </location>
</feature>
<evidence type="ECO:0000256" key="2">
    <source>
        <dbReference type="SAM" id="SignalP"/>
    </source>
</evidence>
<feature type="domain" description="SLH" evidence="3">
    <location>
        <begin position="471"/>
        <end position="534"/>
    </location>
</feature>
<dbReference type="Pfam" id="PF00395">
    <property type="entry name" value="SLH"/>
    <property type="match status" value="3"/>
</dbReference>
<dbReference type="AlphaFoldDB" id="A0A1N6XPD8"/>
<proteinExistence type="predicted"/>
<evidence type="ECO:0000313" key="6">
    <source>
        <dbReference type="Proteomes" id="UP000186385"/>
    </source>
</evidence>
<dbReference type="STRING" id="1017273.SAMN05443094_10514"/>
<evidence type="ECO:0000259" key="3">
    <source>
        <dbReference type="PROSITE" id="PS51272"/>
    </source>
</evidence>
<protein>
    <submittedName>
        <fullName evidence="5">S-layer homology domain-containing protein</fullName>
    </submittedName>
</protein>
<name>A0A1N6XPD8_9BACI</name>
<sequence>MKFPKNVLALPLAASLMIPTAAFAHNGEDHSGSTAPIQAAAHGTFLLTDTPAAELRIGVETALTEHGFLAVEVMQKGADGAEDFDQAAAALFANSDDIAAAISTLYGQEGGAAFLEIWNSHIGYLVDYVTAANAGDQAGMDQALADLEEYKTEQAAFFESATDGRLPAAALEEGLTMHIDQLLKAFDAYKAGDFETAYMQEREAIHHMSMFGETLSIAVADQFPTVVQNTNPDTPAADLRSHLNHLFTEHAGLAVMAMQDGIDGAESFEQSAGALLANADDLSAAVASVYGEEAGEAFSDIWTSHIGYFVDYVTATAENSKSGRDKAKADLDEYIVEQAAFLEAATDGRIPAEALEAGLTEHVGQLLSAFDSYVTGDYDTAYDALRESYAHMTMPAAGLSAAIVDQFPSEFLGDTPFTDVSGRYQDAVAYLYFKTITNGLTDTRYGVDQPLSRIDAAIMIAKSTEMIDSDSTMKSPFTDVPARGEAAVAALEEADIINGKTATMFDSFATITRGEAALILANAYDVPATSQKAGFTDVSSRYQDAVNRLDAAGIVSGKSASKFGTMDQVTRGELALMIYQLEMME</sequence>
<keyword evidence="1 2" id="KW-0732">Signal</keyword>
<dbReference type="Proteomes" id="UP000186385">
    <property type="component" value="Unassembled WGS sequence"/>
</dbReference>
<feature type="chain" id="PRO_5013224196" evidence="2">
    <location>
        <begin position="25"/>
        <end position="585"/>
    </location>
</feature>
<evidence type="ECO:0000313" key="5">
    <source>
        <dbReference type="EMBL" id="SIR04182.1"/>
    </source>
</evidence>
<dbReference type="EMBL" id="MWSK01000005">
    <property type="protein sequence ID" value="OXS77393.1"/>
    <property type="molecule type" value="Genomic_DNA"/>
</dbReference>
<dbReference type="EMBL" id="FTLX01000005">
    <property type="protein sequence ID" value="SIR04182.1"/>
    <property type="molecule type" value="Genomic_DNA"/>
</dbReference>
<evidence type="ECO:0000256" key="1">
    <source>
        <dbReference type="ARBA" id="ARBA00022729"/>
    </source>
</evidence>
<dbReference type="OrthoDB" id="2657432at2"/>
<evidence type="ECO:0000313" key="7">
    <source>
        <dbReference type="Proteomes" id="UP000215545"/>
    </source>
</evidence>
<dbReference type="InterPro" id="IPR001119">
    <property type="entry name" value="SLH_dom"/>
</dbReference>
<accession>A0A1N6XPD8</accession>
<dbReference type="PROSITE" id="PS51272">
    <property type="entry name" value="SLH"/>
    <property type="match status" value="1"/>
</dbReference>
<reference evidence="4" key="3">
    <citation type="submission" date="2017-03" db="EMBL/GenBank/DDBJ databases">
        <authorList>
            <person name="Dastager S.G."/>
            <person name="Neurgaonkar P.S."/>
            <person name="Dharne M.S."/>
        </authorList>
    </citation>
    <scope>NUCLEOTIDE SEQUENCE</scope>
    <source>
        <strain evidence="4">DSM 25145</strain>
    </source>
</reference>
<organism evidence="5 6">
    <name type="scientific">Domibacillus enclensis</name>
    <dbReference type="NCBI Taxonomy" id="1017273"/>
    <lineage>
        <taxon>Bacteria</taxon>
        <taxon>Bacillati</taxon>
        <taxon>Bacillota</taxon>
        <taxon>Bacilli</taxon>
        <taxon>Bacillales</taxon>
        <taxon>Bacillaceae</taxon>
        <taxon>Domibacillus</taxon>
    </lineage>
</organism>
<dbReference type="Proteomes" id="UP000215545">
    <property type="component" value="Unassembled WGS sequence"/>
</dbReference>
<gene>
    <name evidence="4" type="ORF">B1B05_11150</name>
    <name evidence="5" type="ORF">SAMN05443094_10514</name>
</gene>
<evidence type="ECO:0000313" key="4">
    <source>
        <dbReference type="EMBL" id="OXS77393.1"/>
    </source>
</evidence>
<reference evidence="5 6" key="1">
    <citation type="submission" date="2017-01" db="EMBL/GenBank/DDBJ databases">
        <authorList>
            <person name="Mah S.A."/>
            <person name="Swanson W.J."/>
            <person name="Moy G.W."/>
            <person name="Vacquier V.D."/>
        </authorList>
    </citation>
    <scope>NUCLEOTIDE SEQUENCE [LARGE SCALE GENOMIC DNA]</scope>
    <source>
        <strain evidence="5 6">NIO-1016</strain>
    </source>
</reference>